<evidence type="ECO:0000313" key="1">
    <source>
        <dbReference type="EMBL" id="KAJ7192071.1"/>
    </source>
</evidence>
<accession>A0AAD6Y581</accession>
<dbReference type="EMBL" id="JARJCW010000124">
    <property type="protein sequence ID" value="KAJ7192071.1"/>
    <property type="molecule type" value="Genomic_DNA"/>
</dbReference>
<dbReference type="Proteomes" id="UP001219525">
    <property type="component" value="Unassembled WGS sequence"/>
</dbReference>
<gene>
    <name evidence="1" type="ORF">GGX14DRAFT_480416</name>
</gene>
<keyword evidence="2" id="KW-1185">Reference proteome</keyword>
<evidence type="ECO:0000313" key="2">
    <source>
        <dbReference type="Proteomes" id="UP001219525"/>
    </source>
</evidence>
<protein>
    <recommendedName>
        <fullName evidence="3">F-box domain-containing protein</fullName>
    </recommendedName>
</protein>
<dbReference type="AlphaFoldDB" id="A0AAD6Y581"/>
<reference evidence="1" key="1">
    <citation type="submission" date="2023-03" db="EMBL/GenBank/DDBJ databases">
        <title>Massive genome expansion in bonnet fungi (Mycena s.s.) driven by repeated elements and novel gene families across ecological guilds.</title>
        <authorList>
            <consortium name="Lawrence Berkeley National Laboratory"/>
            <person name="Harder C.B."/>
            <person name="Miyauchi S."/>
            <person name="Viragh M."/>
            <person name="Kuo A."/>
            <person name="Thoen E."/>
            <person name="Andreopoulos B."/>
            <person name="Lu D."/>
            <person name="Skrede I."/>
            <person name="Drula E."/>
            <person name="Henrissat B."/>
            <person name="Morin E."/>
            <person name="Kohler A."/>
            <person name="Barry K."/>
            <person name="LaButti K."/>
            <person name="Morin E."/>
            <person name="Salamov A."/>
            <person name="Lipzen A."/>
            <person name="Mereny Z."/>
            <person name="Hegedus B."/>
            <person name="Baldrian P."/>
            <person name="Stursova M."/>
            <person name="Weitz H."/>
            <person name="Taylor A."/>
            <person name="Grigoriev I.V."/>
            <person name="Nagy L.G."/>
            <person name="Martin F."/>
            <person name="Kauserud H."/>
        </authorList>
    </citation>
    <scope>NUCLEOTIDE SEQUENCE</scope>
    <source>
        <strain evidence="1">9144</strain>
    </source>
</reference>
<name>A0AAD6Y581_9AGAR</name>
<proteinExistence type="predicted"/>
<sequence>MLFSIEQGDQETHLVETWLSRSSGHTLSWTIRPTRSRLMTPGIPPISPNDLARVWRLEANLTREHFQKLRLILHTPLPRLRSLAANLALEDLRDVMQCAPELRELYILDLAPGANLASQTLARLEIYDSIPLDMFLSILNNCPLLLSFRLGRGVRSTNVPNLTPTTFPNLRSLTIGTSLDALQLVTLPNLVCLEAWTSLNMNVLHPFLSRSSCAIQELHFRAIFGTAQLKHFSSVQKLGVYVSHATLGYLLDCLDPDVMFRLPHLRDITVWIETDSPIDFWKIINLLCRRRNAVNMTQLQSVLLRAKGRNSRNSSAWWRIPDTVATEIRRVNACGLKLAIWVEFCNLDEDFIFPDGSADACEEFEL</sequence>
<evidence type="ECO:0008006" key="3">
    <source>
        <dbReference type="Google" id="ProtNLM"/>
    </source>
</evidence>
<comment type="caution">
    <text evidence="1">The sequence shown here is derived from an EMBL/GenBank/DDBJ whole genome shotgun (WGS) entry which is preliminary data.</text>
</comment>
<organism evidence="1 2">
    <name type="scientific">Mycena pura</name>
    <dbReference type="NCBI Taxonomy" id="153505"/>
    <lineage>
        <taxon>Eukaryota</taxon>
        <taxon>Fungi</taxon>
        <taxon>Dikarya</taxon>
        <taxon>Basidiomycota</taxon>
        <taxon>Agaricomycotina</taxon>
        <taxon>Agaricomycetes</taxon>
        <taxon>Agaricomycetidae</taxon>
        <taxon>Agaricales</taxon>
        <taxon>Marasmiineae</taxon>
        <taxon>Mycenaceae</taxon>
        <taxon>Mycena</taxon>
    </lineage>
</organism>